<comment type="similarity">
    <text evidence="1">Belongs to the metallo-dependent hydrolases superfamily.</text>
</comment>
<name>A0A255GPZ6_9ACTN</name>
<keyword evidence="3" id="KW-0378">Hydrolase</keyword>
<dbReference type="Pfam" id="PF04909">
    <property type="entry name" value="Amidohydro_2"/>
    <property type="match status" value="1"/>
</dbReference>
<feature type="domain" description="Amidohydrolase-related" evidence="2">
    <location>
        <begin position="14"/>
        <end position="270"/>
    </location>
</feature>
<sequence length="272" mass="29656">MPDAHRRGAVSRIVDTHLHVWDTGLRDHPWLATAELPAVTGLPDEADRSYVLVEADAADAWDEAQWLDRVAADPRVHGIVASLDLDGARTDTELRRLRGLASLVGVRLLLQDSGRFDDPDLLLGLRVVADHGLPFDACVRAGELSQLRALLAQVPELTVVLDHLGKPPLGDPTGLERWRADLGALAELPQVHCKLSGLPAEAADEDQLRRMRGPVVAHALAMFGAGRCLIGSDRPVSRTAEDWCAWALSQVDAEDRPRVGEQNAMTIYRRAA</sequence>
<evidence type="ECO:0000313" key="3">
    <source>
        <dbReference type="EMBL" id="OYO16453.1"/>
    </source>
</evidence>
<dbReference type="InterPro" id="IPR052350">
    <property type="entry name" value="Metallo-dep_Lactonases"/>
</dbReference>
<dbReference type="PANTHER" id="PTHR43569:SF2">
    <property type="entry name" value="AMIDOHYDROLASE-RELATED DOMAIN-CONTAINING PROTEIN"/>
    <property type="match status" value="1"/>
</dbReference>
<dbReference type="GO" id="GO:0016787">
    <property type="term" value="F:hydrolase activity"/>
    <property type="evidence" value="ECO:0007669"/>
    <property type="project" value="UniProtKB-KW"/>
</dbReference>
<dbReference type="Gene3D" id="3.20.20.140">
    <property type="entry name" value="Metal-dependent hydrolases"/>
    <property type="match status" value="1"/>
</dbReference>
<dbReference type="Proteomes" id="UP000215896">
    <property type="component" value="Unassembled WGS sequence"/>
</dbReference>
<organism evidence="3 4">
    <name type="scientific">Enemella evansiae</name>
    <dbReference type="NCBI Taxonomy" id="2016499"/>
    <lineage>
        <taxon>Bacteria</taxon>
        <taxon>Bacillati</taxon>
        <taxon>Actinomycetota</taxon>
        <taxon>Actinomycetes</taxon>
        <taxon>Propionibacteriales</taxon>
        <taxon>Propionibacteriaceae</taxon>
        <taxon>Enemella</taxon>
    </lineage>
</organism>
<dbReference type="EMBL" id="NMVO01000003">
    <property type="protein sequence ID" value="OYO16453.1"/>
    <property type="molecule type" value="Genomic_DNA"/>
</dbReference>
<accession>A0A255GPZ6</accession>
<proteinExistence type="inferred from homology"/>
<comment type="caution">
    <text evidence="3">The sequence shown here is derived from an EMBL/GenBank/DDBJ whole genome shotgun (WGS) entry which is preliminary data.</text>
</comment>
<dbReference type="PANTHER" id="PTHR43569">
    <property type="entry name" value="AMIDOHYDROLASE"/>
    <property type="match status" value="1"/>
</dbReference>
<dbReference type="AlphaFoldDB" id="A0A255GPZ6"/>
<protein>
    <submittedName>
        <fullName evidence="3">Amidohydrolase</fullName>
    </submittedName>
</protein>
<keyword evidence="4" id="KW-1185">Reference proteome</keyword>
<dbReference type="SUPFAM" id="SSF51556">
    <property type="entry name" value="Metallo-dependent hydrolases"/>
    <property type="match status" value="1"/>
</dbReference>
<evidence type="ECO:0000259" key="2">
    <source>
        <dbReference type="Pfam" id="PF04909"/>
    </source>
</evidence>
<dbReference type="InterPro" id="IPR006680">
    <property type="entry name" value="Amidohydro-rel"/>
</dbReference>
<evidence type="ECO:0000256" key="1">
    <source>
        <dbReference type="ARBA" id="ARBA00038310"/>
    </source>
</evidence>
<dbReference type="InterPro" id="IPR032466">
    <property type="entry name" value="Metal_Hydrolase"/>
</dbReference>
<reference evidence="3 4" key="1">
    <citation type="submission" date="2017-07" db="EMBL/GenBank/DDBJ databases">
        <title>Draft whole genome sequences of clinical Proprionibacteriaceae strains.</title>
        <authorList>
            <person name="Bernier A.-M."/>
            <person name="Bernard K."/>
            <person name="Domingo M.-C."/>
        </authorList>
    </citation>
    <scope>NUCLEOTIDE SEQUENCE [LARGE SCALE GENOMIC DNA]</scope>
    <source>
        <strain evidence="3 4">NML 030167</strain>
    </source>
</reference>
<gene>
    <name evidence="3" type="ORF">CGZ94_04550</name>
</gene>
<evidence type="ECO:0000313" key="4">
    <source>
        <dbReference type="Proteomes" id="UP000215896"/>
    </source>
</evidence>
<dbReference type="OrthoDB" id="5450317at2"/>